<evidence type="ECO:0000256" key="2">
    <source>
        <dbReference type="ARBA" id="ARBA00022801"/>
    </source>
</evidence>
<dbReference type="Pfam" id="PF12708">
    <property type="entry name" value="Pect-lyase_RHGA_epim"/>
    <property type="match status" value="1"/>
</dbReference>
<name>A0A4R0NZQ2_9SPHI</name>
<dbReference type="PANTHER" id="PTHR31339">
    <property type="entry name" value="PECTIN LYASE-RELATED"/>
    <property type="match status" value="1"/>
</dbReference>
<evidence type="ECO:0000256" key="5">
    <source>
        <dbReference type="SAM" id="SignalP"/>
    </source>
</evidence>
<dbReference type="InterPro" id="IPR011050">
    <property type="entry name" value="Pectin_lyase_fold/virulence"/>
</dbReference>
<dbReference type="OrthoDB" id="9795222at2"/>
<keyword evidence="5" id="KW-0732">Signal</keyword>
<feature type="chain" id="PRO_5020231915" evidence="5">
    <location>
        <begin position="25"/>
        <end position="510"/>
    </location>
</feature>
<dbReference type="Proteomes" id="UP000291485">
    <property type="component" value="Unassembled WGS sequence"/>
</dbReference>
<keyword evidence="3 4" id="KW-0326">Glycosidase</keyword>
<dbReference type="InterPro" id="IPR012334">
    <property type="entry name" value="Pectin_lyas_fold"/>
</dbReference>
<dbReference type="SUPFAM" id="SSF51126">
    <property type="entry name" value="Pectin lyase-like"/>
    <property type="match status" value="1"/>
</dbReference>
<evidence type="ECO:0000256" key="4">
    <source>
        <dbReference type="RuleBase" id="RU361169"/>
    </source>
</evidence>
<keyword evidence="8" id="KW-1185">Reference proteome</keyword>
<dbReference type="InterPro" id="IPR000743">
    <property type="entry name" value="Glyco_hydro_28"/>
</dbReference>
<dbReference type="GO" id="GO:0004650">
    <property type="term" value="F:polygalacturonase activity"/>
    <property type="evidence" value="ECO:0007669"/>
    <property type="project" value="InterPro"/>
</dbReference>
<evidence type="ECO:0000259" key="6">
    <source>
        <dbReference type="Pfam" id="PF12708"/>
    </source>
</evidence>
<feature type="signal peptide" evidence="5">
    <location>
        <begin position="1"/>
        <end position="24"/>
    </location>
</feature>
<dbReference type="Gene3D" id="2.160.20.10">
    <property type="entry name" value="Single-stranded right-handed beta-helix, Pectin lyase-like"/>
    <property type="match status" value="1"/>
</dbReference>
<gene>
    <name evidence="7" type="ORF">EZ449_15790</name>
</gene>
<comment type="similarity">
    <text evidence="1 4">Belongs to the glycosyl hydrolase 28 family.</text>
</comment>
<organism evidence="7 8">
    <name type="scientific">Pedobacter frigidisoli</name>
    <dbReference type="NCBI Taxonomy" id="2530455"/>
    <lineage>
        <taxon>Bacteria</taxon>
        <taxon>Pseudomonadati</taxon>
        <taxon>Bacteroidota</taxon>
        <taxon>Sphingobacteriia</taxon>
        <taxon>Sphingobacteriales</taxon>
        <taxon>Sphingobacteriaceae</taxon>
        <taxon>Pedobacter</taxon>
    </lineage>
</organism>
<evidence type="ECO:0000256" key="1">
    <source>
        <dbReference type="ARBA" id="ARBA00008834"/>
    </source>
</evidence>
<protein>
    <submittedName>
        <fullName evidence="7">Glycoside hydrolase family 28 protein</fullName>
    </submittedName>
</protein>
<sequence>MIALCKNILGTICLVFSVTFFALAQAPVYNVKTFGATGDGKTLDTKAIDKAITKANTDGGGTVYFPAGDYLSVTIHLKSNVGLFIDHGATIVAANAGEGVQYDFPEKADNDSYQDFGHSYFRNSLIYGENLHDISITGPGKIWGRGLEMREAKNGANAPGLGNKTLALKLCRNVLLRDFTIAHGGWFGFLLTGVDNMTIDNVKMDTNRDGIDLVSSKNVRISNCTINSPVDDAIVLKSDFALNYPRDLENVTITNCQVSGYKEGTLLDGTNVKWSNGSPTGRIKLGTESNGGFKNITISNCVFDNSRGLALETVDGAALEDITISNITMRDVGNAPIFIRLGARMRAPKDFRSSTLKRVNISNVVAYGVTGDQAAIISGIPGHDIEDITLNNIKIYFNGGGTKAQSEREIPPLIDSYPDPNRFGVTPAYGFFIRNVKDIKLTNVELSYLKEDLRPAFILDNVDGADFQHVRAQKSGNAPTFRLIRVKNFNLFNSPHLSNTKIEEVNNKEL</sequence>
<dbReference type="RefSeq" id="WP_131560563.1">
    <property type="nucleotide sequence ID" value="NZ_SJSN01000012.1"/>
</dbReference>
<evidence type="ECO:0000313" key="8">
    <source>
        <dbReference type="Proteomes" id="UP000291485"/>
    </source>
</evidence>
<evidence type="ECO:0000256" key="3">
    <source>
        <dbReference type="ARBA" id="ARBA00023295"/>
    </source>
</evidence>
<dbReference type="GO" id="GO:0005975">
    <property type="term" value="P:carbohydrate metabolic process"/>
    <property type="evidence" value="ECO:0007669"/>
    <property type="project" value="InterPro"/>
</dbReference>
<proteinExistence type="inferred from homology"/>
<dbReference type="EMBL" id="SJSN01000012">
    <property type="protein sequence ID" value="TCD05919.1"/>
    <property type="molecule type" value="Genomic_DNA"/>
</dbReference>
<accession>A0A4R0NZQ2</accession>
<feature type="domain" description="Rhamnogalacturonase A/B/Epimerase-like pectate lyase" evidence="6">
    <location>
        <begin position="29"/>
        <end position="85"/>
    </location>
</feature>
<evidence type="ECO:0000313" key="7">
    <source>
        <dbReference type="EMBL" id="TCD05919.1"/>
    </source>
</evidence>
<dbReference type="InterPro" id="IPR051801">
    <property type="entry name" value="GH28_Enzymes"/>
</dbReference>
<dbReference type="AlphaFoldDB" id="A0A4R0NZQ2"/>
<dbReference type="SMART" id="SM00710">
    <property type="entry name" value="PbH1"/>
    <property type="match status" value="7"/>
</dbReference>
<dbReference type="Pfam" id="PF00295">
    <property type="entry name" value="Glyco_hydro_28"/>
    <property type="match status" value="1"/>
</dbReference>
<dbReference type="InterPro" id="IPR006626">
    <property type="entry name" value="PbH1"/>
</dbReference>
<dbReference type="PANTHER" id="PTHR31339:SF9">
    <property type="entry name" value="PLASMIN AND FIBRONECTIN-BINDING PROTEIN A"/>
    <property type="match status" value="1"/>
</dbReference>
<reference evidence="7 8" key="1">
    <citation type="submission" date="2019-02" db="EMBL/GenBank/DDBJ databases">
        <title>Pedobacter sp. RP-3-11 sp. nov., isolated from Arctic soil.</title>
        <authorList>
            <person name="Dahal R.H."/>
        </authorList>
    </citation>
    <scope>NUCLEOTIDE SEQUENCE [LARGE SCALE GENOMIC DNA]</scope>
    <source>
        <strain evidence="7 8">RP-3-11</strain>
    </source>
</reference>
<comment type="caution">
    <text evidence="7">The sequence shown here is derived from an EMBL/GenBank/DDBJ whole genome shotgun (WGS) entry which is preliminary data.</text>
</comment>
<dbReference type="InterPro" id="IPR024535">
    <property type="entry name" value="RHGA/B-epi-like_pectate_lyase"/>
</dbReference>
<keyword evidence="2 4" id="KW-0378">Hydrolase</keyword>